<dbReference type="EMBL" id="SRLO01000405">
    <property type="protein sequence ID" value="TNN57449.1"/>
    <property type="molecule type" value="Genomic_DNA"/>
</dbReference>
<evidence type="ECO:0008006" key="3">
    <source>
        <dbReference type="Google" id="ProtNLM"/>
    </source>
</evidence>
<gene>
    <name evidence="1" type="ORF">EYF80_032357</name>
</gene>
<sequence length="65" mass="6935">MVTPVFDKLAFPSGEKARDVRCDGGAVKVVSYDEAFPAPTDGNDGITLSVDTFESLSDAVQRNAR</sequence>
<evidence type="ECO:0000313" key="1">
    <source>
        <dbReference type="EMBL" id="TNN57449.1"/>
    </source>
</evidence>
<dbReference type="Proteomes" id="UP000314294">
    <property type="component" value="Unassembled WGS sequence"/>
</dbReference>
<proteinExistence type="predicted"/>
<accession>A0A4Z2GVH8</accession>
<evidence type="ECO:0000313" key="2">
    <source>
        <dbReference type="Proteomes" id="UP000314294"/>
    </source>
</evidence>
<comment type="caution">
    <text evidence="1">The sequence shown here is derived from an EMBL/GenBank/DDBJ whole genome shotgun (WGS) entry which is preliminary data.</text>
</comment>
<reference evidence="1 2" key="1">
    <citation type="submission" date="2019-03" db="EMBL/GenBank/DDBJ databases">
        <title>First draft genome of Liparis tanakae, snailfish: a comprehensive survey of snailfish specific genes.</title>
        <authorList>
            <person name="Kim W."/>
            <person name="Song I."/>
            <person name="Jeong J.-H."/>
            <person name="Kim D."/>
            <person name="Kim S."/>
            <person name="Ryu S."/>
            <person name="Song J.Y."/>
            <person name="Lee S.K."/>
        </authorList>
    </citation>
    <scope>NUCLEOTIDE SEQUENCE [LARGE SCALE GENOMIC DNA]</scope>
    <source>
        <tissue evidence="1">Muscle</tissue>
    </source>
</reference>
<name>A0A4Z2GVH8_9TELE</name>
<organism evidence="1 2">
    <name type="scientific">Liparis tanakae</name>
    <name type="common">Tanaka's snailfish</name>
    <dbReference type="NCBI Taxonomy" id="230148"/>
    <lineage>
        <taxon>Eukaryota</taxon>
        <taxon>Metazoa</taxon>
        <taxon>Chordata</taxon>
        <taxon>Craniata</taxon>
        <taxon>Vertebrata</taxon>
        <taxon>Euteleostomi</taxon>
        <taxon>Actinopterygii</taxon>
        <taxon>Neopterygii</taxon>
        <taxon>Teleostei</taxon>
        <taxon>Neoteleostei</taxon>
        <taxon>Acanthomorphata</taxon>
        <taxon>Eupercaria</taxon>
        <taxon>Perciformes</taxon>
        <taxon>Cottioidei</taxon>
        <taxon>Cottales</taxon>
        <taxon>Liparidae</taxon>
        <taxon>Liparis</taxon>
    </lineage>
</organism>
<dbReference type="AlphaFoldDB" id="A0A4Z2GVH8"/>
<keyword evidence="2" id="KW-1185">Reference proteome</keyword>
<protein>
    <recommendedName>
        <fullName evidence="3">DUF397 domain-containing protein</fullName>
    </recommendedName>
</protein>